<name>A0A0F9LGR1_9ZZZZ</name>
<gene>
    <name evidence="1" type="ORF">LCGC14_1582190</name>
</gene>
<sequence length="64" mass="7766">MVFKMSTLTFFAGMIALICLPLYGAIWVFNRQQEQQANDYKKRRQEEKHYYWLNSVGLRDRTLF</sequence>
<accession>A0A0F9LGR1</accession>
<reference evidence="1" key="1">
    <citation type="journal article" date="2015" name="Nature">
        <title>Complex archaea that bridge the gap between prokaryotes and eukaryotes.</title>
        <authorList>
            <person name="Spang A."/>
            <person name="Saw J.H."/>
            <person name="Jorgensen S.L."/>
            <person name="Zaremba-Niedzwiedzka K."/>
            <person name="Martijn J."/>
            <person name="Lind A.E."/>
            <person name="van Eijk R."/>
            <person name="Schleper C."/>
            <person name="Guy L."/>
            <person name="Ettema T.J."/>
        </authorList>
    </citation>
    <scope>NUCLEOTIDE SEQUENCE</scope>
</reference>
<protein>
    <submittedName>
        <fullName evidence="1">Uncharacterized protein</fullName>
    </submittedName>
</protein>
<evidence type="ECO:0000313" key="1">
    <source>
        <dbReference type="EMBL" id="KKM26685.1"/>
    </source>
</evidence>
<dbReference type="EMBL" id="LAZR01012466">
    <property type="protein sequence ID" value="KKM26685.1"/>
    <property type="molecule type" value="Genomic_DNA"/>
</dbReference>
<proteinExistence type="predicted"/>
<organism evidence="1">
    <name type="scientific">marine sediment metagenome</name>
    <dbReference type="NCBI Taxonomy" id="412755"/>
    <lineage>
        <taxon>unclassified sequences</taxon>
        <taxon>metagenomes</taxon>
        <taxon>ecological metagenomes</taxon>
    </lineage>
</organism>
<comment type="caution">
    <text evidence="1">The sequence shown here is derived from an EMBL/GenBank/DDBJ whole genome shotgun (WGS) entry which is preliminary data.</text>
</comment>
<dbReference type="AlphaFoldDB" id="A0A0F9LGR1"/>